<gene>
    <name evidence="1" type="ORF">O0S08_31875</name>
</gene>
<proteinExistence type="predicted"/>
<reference evidence="1" key="1">
    <citation type="submission" date="2022-11" db="EMBL/GenBank/DDBJ databases">
        <title>Minimal conservation of predation-associated metabolite biosynthetic gene clusters underscores biosynthetic potential of Myxococcota including descriptions for ten novel species: Archangium lansinium sp. nov., Myxococcus landrumus sp. nov., Nannocystis bai.</title>
        <authorList>
            <person name="Ahearne A."/>
            <person name="Stevens C."/>
            <person name="Dowd S."/>
        </authorList>
    </citation>
    <scope>NUCLEOTIDE SEQUENCE</scope>
    <source>
        <strain evidence="1">Fl3</strain>
    </source>
</reference>
<organism evidence="1 2">
    <name type="scientific">Nannocystis punicea</name>
    <dbReference type="NCBI Taxonomy" id="2995304"/>
    <lineage>
        <taxon>Bacteria</taxon>
        <taxon>Pseudomonadati</taxon>
        <taxon>Myxococcota</taxon>
        <taxon>Polyangia</taxon>
        <taxon>Nannocystales</taxon>
        <taxon>Nannocystaceae</taxon>
        <taxon>Nannocystis</taxon>
    </lineage>
</organism>
<evidence type="ECO:0000313" key="2">
    <source>
        <dbReference type="Proteomes" id="UP001164459"/>
    </source>
</evidence>
<evidence type="ECO:0000313" key="1">
    <source>
        <dbReference type="EMBL" id="WAS90811.1"/>
    </source>
</evidence>
<dbReference type="Proteomes" id="UP001164459">
    <property type="component" value="Chromosome"/>
</dbReference>
<sequence length="211" mass="22454">MHVSMLSVPQGVCMVRLLLPGGPSSRSARGEMLLYINGSTLFGFGARWDHGRFCDDSFVLRGEQTATEPQAWASLGPSVPPKFPPPPRPAGQEKVTAVANITASSLLGNKSAQNARTPLKGSIVDYVAAVVGERRDVKIDEVACSGPSAPVGDCVAVVGDPCDHEPVVPECEAMLLTVVVDLARGRLDRAEVNGYPVETHDDVARWERIAP</sequence>
<dbReference type="RefSeq" id="WP_269033138.1">
    <property type="nucleotide sequence ID" value="NZ_CP114040.1"/>
</dbReference>
<protein>
    <submittedName>
        <fullName evidence="1">Uncharacterized protein</fullName>
    </submittedName>
</protein>
<name>A0ABY7GV41_9BACT</name>
<dbReference type="EMBL" id="CP114040">
    <property type="protein sequence ID" value="WAS90811.1"/>
    <property type="molecule type" value="Genomic_DNA"/>
</dbReference>
<accession>A0ABY7GV41</accession>
<keyword evidence="2" id="KW-1185">Reference proteome</keyword>